<dbReference type="Proteomes" id="UP000293719">
    <property type="component" value="Chromosome"/>
</dbReference>
<evidence type="ECO:0000313" key="2">
    <source>
        <dbReference type="EMBL" id="QBK29518.1"/>
    </source>
</evidence>
<dbReference type="KEGG" id="rpod:E0E05_02255"/>
<dbReference type="InterPro" id="IPR007361">
    <property type="entry name" value="DUF427"/>
</dbReference>
<reference evidence="2 3" key="1">
    <citation type="journal article" date="2017" name="Int. J. Syst. Evol. Microbiol.">
        <title>Roseitalea porphyridii gen. nov., sp. nov., isolated from a red alga, and reclassification of Hoeflea suaedae Chung et al. 2013 as Pseudohoeflea suaedae gen. nov., comb. nov.</title>
        <authorList>
            <person name="Hyeon J.W."/>
            <person name="Jeong S.E."/>
            <person name="Baek K."/>
            <person name="Jeon C.O."/>
        </authorList>
    </citation>
    <scope>NUCLEOTIDE SEQUENCE [LARGE SCALE GENOMIC DNA]</scope>
    <source>
        <strain evidence="2 3">MA7-20</strain>
    </source>
</reference>
<keyword evidence="3" id="KW-1185">Reference proteome</keyword>
<sequence length="161" mass="17748">MTGPIRRVIENVEDYPRPPALEPTDDIIRIVFAGRTIAETDEAFRVLETFHAPTYYLPMAAFAEGVLQPVKGTSLCEWKGRASYFDIVADGQRAQRAAWSYLAPTTAFAPIKGYFAVYAEPMDACFVGGERVEPQPGNFYGGWVTSWIAGPVKGAPGTTHW</sequence>
<gene>
    <name evidence="2" type="ORF">E0E05_02255</name>
</gene>
<dbReference type="PANTHER" id="PTHR43058:SF1">
    <property type="entry name" value="DUF427 DOMAIN-CONTAINING PROTEIN"/>
    <property type="match status" value="1"/>
</dbReference>
<evidence type="ECO:0000313" key="3">
    <source>
        <dbReference type="Proteomes" id="UP000293719"/>
    </source>
</evidence>
<dbReference type="GeneID" id="90766105"/>
<dbReference type="OrthoDB" id="9815163at2"/>
<proteinExistence type="predicted"/>
<feature type="domain" description="DUF427" evidence="1">
    <location>
        <begin position="28"/>
        <end position="120"/>
    </location>
</feature>
<dbReference type="InterPro" id="IPR038694">
    <property type="entry name" value="DUF427_sf"/>
</dbReference>
<dbReference type="EMBL" id="CP036532">
    <property type="protein sequence ID" value="QBK29518.1"/>
    <property type="molecule type" value="Genomic_DNA"/>
</dbReference>
<dbReference type="RefSeq" id="WP_131615220.1">
    <property type="nucleotide sequence ID" value="NZ_CP036532.1"/>
</dbReference>
<dbReference type="AlphaFoldDB" id="A0A4V1A3L3"/>
<dbReference type="PANTHER" id="PTHR43058">
    <property type="entry name" value="SLR0655 PROTEIN"/>
    <property type="match status" value="1"/>
</dbReference>
<evidence type="ECO:0000259" key="1">
    <source>
        <dbReference type="Pfam" id="PF04248"/>
    </source>
</evidence>
<accession>A0A4V1A3L3</accession>
<organism evidence="2 3">
    <name type="scientific">Roseitalea porphyridii</name>
    <dbReference type="NCBI Taxonomy" id="1852022"/>
    <lineage>
        <taxon>Bacteria</taxon>
        <taxon>Pseudomonadati</taxon>
        <taxon>Pseudomonadota</taxon>
        <taxon>Alphaproteobacteria</taxon>
        <taxon>Hyphomicrobiales</taxon>
        <taxon>Ahrensiaceae</taxon>
        <taxon>Roseitalea</taxon>
    </lineage>
</organism>
<protein>
    <submittedName>
        <fullName evidence="2">DUF427 domain-containing protein</fullName>
    </submittedName>
</protein>
<dbReference type="Pfam" id="PF04248">
    <property type="entry name" value="NTP_transf_9"/>
    <property type="match status" value="1"/>
</dbReference>
<dbReference type="Gene3D" id="2.170.150.40">
    <property type="entry name" value="Domain of unknown function (DUF427)"/>
    <property type="match status" value="1"/>
</dbReference>
<name>A0A4V1A3L3_9HYPH</name>